<dbReference type="AlphaFoldDB" id="A0AAD6GFP6"/>
<dbReference type="EMBL" id="JAQIZZ010000005">
    <property type="protein sequence ID" value="KAJ5541038.1"/>
    <property type="molecule type" value="Genomic_DNA"/>
</dbReference>
<evidence type="ECO:0000256" key="1">
    <source>
        <dbReference type="SAM" id="SignalP"/>
    </source>
</evidence>
<organism evidence="2 3">
    <name type="scientific">Penicillium frequentans</name>
    <dbReference type="NCBI Taxonomy" id="3151616"/>
    <lineage>
        <taxon>Eukaryota</taxon>
        <taxon>Fungi</taxon>
        <taxon>Dikarya</taxon>
        <taxon>Ascomycota</taxon>
        <taxon>Pezizomycotina</taxon>
        <taxon>Eurotiomycetes</taxon>
        <taxon>Eurotiomycetidae</taxon>
        <taxon>Eurotiales</taxon>
        <taxon>Aspergillaceae</taxon>
        <taxon>Penicillium</taxon>
    </lineage>
</organism>
<gene>
    <name evidence="2" type="ORF">N7494_006114</name>
</gene>
<comment type="caution">
    <text evidence="2">The sequence shown here is derived from an EMBL/GenBank/DDBJ whole genome shotgun (WGS) entry which is preliminary data.</text>
</comment>
<feature type="chain" id="PRO_5041989095" evidence="1">
    <location>
        <begin position="20"/>
        <end position="150"/>
    </location>
</feature>
<proteinExistence type="predicted"/>
<protein>
    <submittedName>
        <fullName evidence="2">Uncharacterized protein</fullName>
    </submittedName>
</protein>
<reference evidence="2 3" key="1">
    <citation type="journal article" date="2023" name="IMA Fungus">
        <title>Comparative genomic study of the Penicillium genus elucidates a diverse pangenome and 15 lateral gene transfer events.</title>
        <authorList>
            <person name="Petersen C."/>
            <person name="Sorensen T."/>
            <person name="Nielsen M.R."/>
            <person name="Sondergaard T.E."/>
            <person name="Sorensen J.L."/>
            <person name="Fitzpatrick D.A."/>
            <person name="Frisvad J.C."/>
            <person name="Nielsen K.L."/>
        </authorList>
    </citation>
    <scope>NUCLEOTIDE SEQUENCE [LARGE SCALE GENOMIC DNA]</scope>
    <source>
        <strain evidence="2 3">IBT 35679</strain>
    </source>
</reference>
<feature type="signal peptide" evidence="1">
    <location>
        <begin position="1"/>
        <end position="19"/>
    </location>
</feature>
<dbReference type="CDD" id="cd00161">
    <property type="entry name" value="beta-trefoil_Ricin-like"/>
    <property type="match status" value="1"/>
</dbReference>
<dbReference type="Proteomes" id="UP001220324">
    <property type="component" value="Unassembled WGS sequence"/>
</dbReference>
<dbReference type="InterPro" id="IPR035992">
    <property type="entry name" value="Ricin_B-like_lectins"/>
</dbReference>
<keyword evidence="1" id="KW-0732">Signal</keyword>
<dbReference type="Gene3D" id="2.80.10.50">
    <property type="match status" value="1"/>
</dbReference>
<dbReference type="SUPFAM" id="SSF50370">
    <property type="entry name" value="Ricin B-like lectins"/>
    <property type="match status" value="1"/>
</dbReference>
<evidence type="ECO:0000313" key="2">
    <source>
        <dbReference type="EMBL" id="KAJ5541038.1"/>
    </source>
</evidence>
<sequence>MQFSLSIATLLAMSTQTLGASLFGLYRIQQNFNGEDLVLTGQGNNTTPTFGAPVGKASQIWKFKDLGENTTQIQCVATKQYLNCGTGSCLESPTAQTFYLEYQGPYQYTFFNLPHDRSLRSTNGKEITTADATEGTEDNIFEVIRVEFCE</sequence>
<keyword evidence="3" id="KW-1185">Reference proteome</keyword>
<accession>A0AAD6GFP6</accession>
<name>A0AAD6GFP6_9EURO</name>
<evidence type="ECO:0000313" key="3">
    <source>
        <dbReference type="Proteomes" id="UP001220324"/>
    </source>
</evidence>